<protein>
    <submittedName>
        <fullName evidence="1">Uncharacterized protein</fullName>
    </submittedName>
</protein>
<dbReference type="EMBL" id="ML741783">
    <property type="protein sequence ID" value="KAE8328752.1"/>
    <property type="molecule type" value="Genomic_DNA"/>
</dbReference>
<evidence type="ECO:0000313" key="2">
    <source>
        <dbReference type="Proteomes" id="UP000325945"/>
    </source>
</evidence>
<name>A0A5N6X769_9EURO</name>
<accession>A0A5N6X769</accession>
<organism evidence="1 2">
    <name type="scientific">Aspergillus sergii</name>
    <dbReference type="NCBI Taxonomy" id="1034303"/>
    <lineage>
        <taxon>Eukaryota</taxon>
        <taxon>Fungi</taxon>
        <taxon>Dikarya</taxon>
        <taxon>Ascomycota</taxon>
        <taxon>Pezizomycotina</taxon>
        <taxon>Eurotiomycetes</taxon>
        <taxon>Eurotiomycetidae</taxon>
        <taxon>Eurotiales</taxon>
        <taxon>Aspergillaceae</taxon>
        <taxon>Aspergillus</taxon>
        <taxon>Aspergillus subgen. Circumdati</taxon>
    </lineage>
</organism>
<reference evidence="2" key="1">
    <citation type="submission" date="2019-04" db="EMBL/GenBank/DDBJ databases">
        <title>Friends and foes A comparative genomics studyof 23 Aspergillus species from section Flavi.</title>
        <authorList>
            <consortium name="DOE Joint Genome Institute"/>
            <person name="Kjaerbolling I."/>
            <person name="Vesth T."/>
            <person name="Frisvad J.C."/>
            <person name="Nybo J.L."/>
            <person name="Theobald S."/>
            <person name="Kildgaard S."/>
            <person name="Isbrandt T."/>
            <person name="Kuo A."/>
            <person name="Sato A."/>
            <person name="Lyhne E.K."/>
            <person name="Kogle M.E."/>
            <person name="Wiebenga A."/>
            <person name="Kun R.S."/>
            <person name="Lubbers R.J."/>
            <person name="Makela M.R."/>
            <person name="Barry K."/>
            <person name="Chovatia M."/>
            <person name="Clum A."/>
            <person name="Daum C."/>
            <person name="Haridas S."/>
            <person name="He G."/>
            <person name="LaButti K."/>
            <person name="Lipzen A."/>
            <person name="Mondo S."/>
            <person name="Riley R."/>
            <person name="Salamov A."/>
            <person name="Simmons B.A."/>
            <person name="Magnuson J.K."/>
            <person name="Henrissat B."/>
            <person name="Mortensen U.H."/>
            <person name="Larsen T.O."/>
            <person name="Devries R.P."/>
            <person name="Grigoriev I.V."/>
            <person name="Machida M."/>
            <person name="Baker S.E."/>
            <person name="Andersen M.R."/>
        </authorList>
    </citation>
    <scope>NUCLEOTIDE SEQUENCE [LARGE SCALE GENOMIC DNA]</scope>
    <source>
        <strain evidence="2">CBS 130017</strain>
    </source>
</reference>
<dbReference type="Proteomes" id="UP000325945">
    <property type="component" value="Unassembled WGS sequence"/>
</dbReference>
<evidence type="ECO:0000313" key="1">
    <source>
        <dbReference type="EMBL" id="KAE8328752.1"/>
    </source>
</evidence>
<gene>
    <name evidence="1" type="ORF">BDV39DRAFT_62153</name>
</gene>
<keyword evidence="2" id="KW-1185">Reference proteome</keyword>
<dbReference type="AlphaFoldDB" id="A0A5N6X769"/>
<proteinExistence type="predicted"/>
<sequence length="139" mass="16199">MIARWTLAGEPELPSWTGFRQLAPRGLVGCRKREFCFINMFFFSLLFDKSLSFWVEFVGFYDTLAVMMVDSWRSLPLILLVVSSPWHRKKKIKYPWIKTALHLFPVYTEFVEGRSGYFGYTFALFSMIPGSRGGMSLRS</sequence>